<organism evidence="4 5">
    <name type="scientific">Streptomyces clavifer</name>
    <dbReference type="NCBI Taxonomy" id="68188"/>
    <lineage>
        <taxon>Bacteria</taxon>
        <taxon>Bacillati</taxon>
        <taxon>Actinomycetota</taxon>
        <taxon>Actinomycetes</taxon>
        <taxon>Kitasatosporales</taxon>
        <taxon>Streptomycetaceae</taxon>
        <taxon>Streptomyces</taxon>
    </lineage>
</organism>
<reference evidence="4 5" key="1">
    <citation type="submission" date="2021-03" db="EMBL/GenBank/DDBJ databases">
        <title>Sequencing the genomes of 1000 actinobacteria strains.</title>
        <authorList>
            <person name="Klenk H.-P."/>
        </authorList>
    </citation>
    <scope>NUCLEOTIDE SEQUENCE [LARGE SCALE GENOMIC DNA]</scope>
    <source>
        <strain evidence="4 5">DSM 40843</strain>
    </source>
</reference>
<comment type="caution">
    <text evidence="4">The sequence shown here is derived from an EMBL/GenBank/DDBJ whole genome shotgun (WGS) entry which is preliminary data.</text>
</comment>
<feature type="compositionally biased region" description="Basic residues" evidence="3">
    <location>
        <begin position="187"/>
        <end position="214"/>
    </location>
</feature>
<feature type="region of interest" description="Disordered" evidence="3">
    <location>
        <begin position="154"/>
        <end position="214"/>
    </location>
</feature>
<dbReference type="Gene3D" id="2.30.22.10">
    <property type="entry name" value="Head domain of nucleotide exchange factor GrpE"/>
    <property type="match status" value="1"/>
</dbReference>
<accession>A0ABS4VGE4</accession>
<keyword evidence="5" id="KW-1185">Reference proteome</keyword>
<gene>
    <name evidence="4" type="ORF">JOF59_005276</name>
</gene>
<name>A0ABS4VGE4_9ACTN</name>
<evidence type="ECO:0000256" key="1">
    <source>
        <dbReference type="ARBA" id="ARBA00023186"/>
    </source>
</evidence>
<dbReference type="EMBL" id="JAGINS010000001">
    <property type="protein sequence ID" value="MBP2362876.1"/>
    <property type="molecule type" value="Genomic_DNA"/>
</dbReference>
<sequence length="214" mass="22614">MNDPAPSAPAGPPSELDKLRRRVEALSHKRDEAEARLHALLGALLPLDDLLADTRRRAGALHEARSAREATSAAVALSEQIDAAHVMLRSEFARNDVSPMDAVGRAVDPAEMRVVGTAPHPSAPDGMVLQEKVTGFRLGNSTLRSAQVVVAAPGPVPEPTVVPASADSTDSTDPAVSAGASSGGKRTQPRRTTRSGRQLPRKPSARRGRRTRRA</sequence>
<dbReference type="Proteomes" id="UP001519311">
    <property type="component" value="Unassembled WGS sequence"/>
</dbReference>
<keyword evidence="1" id="KW-0143">Chaperone</keyword>
<dbReference type="InterPro" id="IPR009012">
    <property type="entry name" value="GrpE_head"/>
</dbReference>
<dbReference type="Pfam" id="PF01025">
    <property type="entry name" value="GrpE"/>
    <property type="match status" value="1"/>
</dbReference>
<keyword evidence="2" id="KW-0175">Coiled coil</keyword>
<evidence type="ECO:0000256" key="2">
    <source>
        <dbReference type="SAM" id="Coils"/>
    </source>
</evidence>
<evidence type="ECO:0000313" key="5">
    <source>
        <dbReference type="Proteomes" id="UP001519311"/>
    </source>
</evidence>
<dbReference type="RefSeq" id="WP_209471011.1">
    <property type="nucleotide sequence ID" value="NZ_BMWJ01000005.1"/>
</dbReference>
<dbReference type="SUPFAM" id="SSF51064">
    <property type="entry name" value="Head domain of nucleotide exchange factor GrpE"/>
    <property type="match status" value="1"/>
</dbReference>
<proteinExistence type="predicted"/>
<feature type="coiled-coil region" evidence="2">
    <location>
        <begin position="16"/>
        <end position="43"/>
    </location>
</feature>
<protein>
    <submittedName>
        <fullName evidence="4">Molecular chaperone GrpE</fullName>
    </submittedName>
</protein>
<dbReference type="PROSITE" id="PS01071">
    <property type="entry name" value="GRPE"/>
    <property type="match status" value="1"/>
</dbReference>
<evidence type="ECO:0000313" key="4">
    <source>
        <dbReference type="EMBL" id="MBP2362876.1"/>
    </source>
</evidence>
<dbReference type="InterPro" id="IPR000740">
    <property type="entry name" value="GrpE"/>
</dbReference>
<evidence type="ECO:0000256" key="3">
    <source>
        <dbReference type="SAM" id="MobiDB-lite"/>
    </source>
</evidence>